<keyword evidence="2" id="KW-0131">Cell cycle</keyword>
<evidence type="ECO:0000313" key="5">
    <source>
        <dbReference type="EMBL" id="KAL2071914.1"/>
    </source>
</evidence>
<dbReference type="Pfam" id="PF16679">
    <property type="entry name" value="CDT1_C"/>
    <property type="match status" value="1"/>
</dbReference>
<keyword evidence="6" id="KW-1185">Reference proteome</keyword>
<dbReference type="EMBL" id="JAZHXI010000005">
    <property type="protein sequence ID" value="KAL2071914.1"/>
    <property type="molecule type" value="Genomic_DNA"/>
</dbReference>
<name>A0ABR4CS66_9HELO</name>
<feature type="region of interest" description="Disordered" evidence="3">
    <location>
        <begin position="52"/>
        <end position="111"/>
    </location>
</feature>
<dbReference type="InterPro" id="IPR032054">
    <property type="entry name" value="Cdt1_C"/>
</dbReference>
<evidence type="ECO:0000313" key="6">
    <source>
        <dbReference type="Proteomes" id="UP001595075"/>
    </source>
</evidence>
<organism evidence="5 6">
    <name type="scientific">Oculimacula yallundae</name>
    <dbReference type="NCBI Taxonomy" id="86028"/>
    <lineage>
        <taxon>Eukaryota</taxon>
        <taxon>Fungi</taxon>
        <taxon>Dikarya</taxon>
        <taxon>Ascomycota</taxon>
        <taxon>Pezizomycotina</taxon>
        <taxon>Leotiomycetes</taxon>
        <taxon>Helotiales</taxon>
        <taxon>Ploettnerulaceae</taxon>
        <taxon>Oculimacula</taxon>
    </lineage>
</organism>
<evidence type="ECO:0000256" key="1">
    <source>
        <dbReference type="ARBA" id="ARBA00008356"/>
    </source>
</evidence>
<comment type="caution">
    <text evidence="5">The sequence shown here is derived from an EMBL/GenBank/DDBJ whole genome shotgun (WGS) entry which is preliminary data.</text>
</comment>
<protein>
    <recommendedName>
        <fullName evidence="4">DNA replication factor Cdt1 C-terminal domain-containing protein</fullName>
    </recommendedName>
</protein>
<dbReference type="Proteomes" id="UP001595075">
    <property type="component" value="Unassembled WGS sequence"/>
</dbReference>
<dbReference type="Gene3D" id="1.10.10.1420">
    <property type="entry name" value="DNA replication factor Cdt1, C-terminal WH domain"/>
    <property type="match status" value="1"/>
</dbReference>
<comment type="similarity">
    <text evidence="1">Belongs to the Cdt1 family.</text>
</comment>
<sequence>MPIAIKRRKLATSTKNTTTKSRGLNAFTTVSKASTTTKEIIEKNIQVDTATTIHQSTTGNKRKFVEDEESAQPDTSSLANTLPRKVIPRTPKTPHRRILKPNPSSAIDTPTKGARSLLDQFCISSRTPTRSPLGFNSSISNLAASTPEIPSAPSSDLPTELLDLINLHAAFLTALSIHYAHNGTHSPADLRNLCPDVARAWGKRRVLLEDIRRSIGVLNSSTPEGTDARISRLSLSDYGHGKICIEIRTLAKGGRIARPVNEDLLNEIFERGLMDAWEERGKDMDVKDFVESLPLEAITTCSSLVKMSPLLAKGQRRLEDLKAGITVKETEKEKVVVAGPKLTLLERLRAKQVQQSHLPPPPSKAEIARQAAMGRIEEVVAILVILSTSTSIGQSRISFTLPTIIGKLRDSFKTPMSKEEADTCIRVLATDIAPEWVKLVKMGKVEALVVNRDERPGELVIKERVGRA</sequence>
<dbReference type="InterPro" id="IPR038090">
    <property type="entry name" value="Cdt1_C_WH_dom_sf"/>
</dbReference>
<evidence type="ECO:0000256" key="2">
    <source>
        <dbReference type="ARBA" id="ARBA00023306"/>
    </source>
</evidence>
<evidence type="ECO:0000256" key="3">
    <source>
        <dbReference type="SAM" id="MobiDB-lite"/>
    </source>
</evidence>
<accession>A0ABR4CS66</accession>
<reference evidence="5 6" key="1">
    <citation type="journal article" date="2024" name="Commun. Biol.">
        <title>Comparative genomic analysis of thermophilic fungi reveals convergent evolutionary adaptations and gene losses.</title>
        <authorList>
            <person name="Steindorff A.S."/>
            <person name="Aguilar-Pontes M.V."/>
            <person name="Robinson A.J."/>
            <person name="Andreopoulos B."/>
            <person name="LaButti K."/>
            <person name="Kuo A."/>
            <person name="Mondo S."/>
            <person name="Riley R."/>
            <person name="Otillar R."/>
            <person name="Haridas S."/>
            <person name="Lipzen A."/>
            <person name="Grimwood J."/>
            <person name="Schmutz J."/>
            <person name="Clum A."/>
            <person name="Reid I.D."/>
            <person name="Moisan M.C."/>
            <person name="Butler G."/>
            <person name="Nguyen T.T.M."/>
            <person name="Dewar K."/>
            <person name="Conant G."/>
            <person name="Drula E."/>
            <person name="Henrissat B."/>
            <person name="Hansel C."/>
            <person name="Singer S."/>
            <person name="Hutchinson M.I."/>
            <person name="de Vries R.P."/>
            <person name="Natvig D.O."/>
            <person name="Powell A.J."/>
            <person name="Tsang A."/>
            <person name="Grigoriev I.V."/>
        </authorList>
    </citation>
    <scope>NUCLEOTIDE SEQUENCE [LARGE SCALE GENOMIC DNA]</scope>
    <source>
        <strain evidence="5 6">CBS 494.80</strain>
    </source>
</reference>
<dbReference type="Pfam" id="PF26121">
    <property type="entry name" value="HTH_CDT1"/>
    <property type="match status" value="1"/>
</dbReference>
<gene>
    <name evidence="5" type="ORF">VTL71DRAFT_13149</name>
</gene>
<proteinExistence type="inferred from homology"/>
<feature type="domain" description="DNA replication factor Cdt1 C-terminal" evidence="4">
    <location>
        <begin position="344"/>
        <end position="443"/>
    </location>
</feature>
<evidence type="ECO:0000259" key="4">
    <source>
        <dbReference type="Pfam" id="PF16679"/>
    </source>
</evidence>